<accession>A0A1D3LCS6</accession>
<evidence type="ECO:0000256" key="1">
    <source>
        <dbReference type="SAM" id="MobiDB-lite"/>
    </source>
</evidence>
<dbReference type="EMBL" id="FMIO01000626">
    <property type="protein sequence ID" value="SCM00791.1"/>
    <property type="molecule type" value="Genomic_DNA"/>
</dbReference>
<keyword evidence="2" id="KW-0732">Signal</keyword>
<proteinExistence type="predicted"/>
<dbReference type="Proteomes" id="UP000195879">
    <property type="component" value="Unassembled WGS sequence"/>
</dbReference>
<feature type="compositionally biased region" description="Acidic residues" evidence="1">
    <location>
        <begin position="205"/>
        <end position="223"/>
    </location>
</feature>
<evidence type="ECO:0000313" key="4">
    <source>
        <dbReference type="Proteomes" id="UP000195879"/>
    </source>
</evidence>
<name>A0A1D3LCS6_PLACE</name>
<feature type="signal peptide" evidence="2">
    <location>
        <begin position="1"/>
        <end position="19"/>
    </location>
</feature>
<dbReference type="Pfam" id="PF07418">
    <property type="entry name" value="PCEMA1"/>
    <property type="match status" value="1"/>
</dbReference>
<feature type="chain" id="PRO_5008917580" evidence="2">
    <location>
        <begin position="20"/>
        <end position="223"/>
    </location>
</feature>
<sequence>MKAISLGIISSIIFSIVLPKNSSGSRKKPKKSHTTTAAPVKVQEKVDFDPKFPNLKFVDEFTPITLEGCKGRLKELDELFVSETDGMIIDKVTGFSRRENNSSVSGWYIRPYEEDYEDMIKVIFIPLREYYHRMENRPPKQYNGPPLVPEIPQRYEPPKKQEMPVEQTISIVQEEDAATLNGDKEFDVEIDPNVAPYLGDRENDGEGGETQGEYEENEGDVEE</sequence>
<dbReference type="InterPro" id="IPR010882">
    <property type="entry name" value="PCEMA1"/>
</dbReference>
<reference evidence="3 4" key="1">
    <citation type="submission" date="2016-08" db="EMBL/GenBank/DDBJ databases">
        <authorList>
            <consortium name="Pathogen Informatics"/>
        </authorList>
    </citation>
    <scope>NUCLEOTIDE SEQUENCE [LARGE SCALE GENOMIC DNA]</scope>
    <source>
        <strain evidence="3 4">DK</strain>
    </source>
</reference>
<gene>
    <name evidence="3" type="ORF">PCHDK_000567100</name>
</gene>
<organism evidence="3 4">
    <name type="scientific">Plasmodium chabaudi adami</name>
    <dbReference type="NCBI Taxonomy" id="5826"/>
    <lineage>
        <taxon>Eukaryota</taxon>
        <taxon>Sar</taxon>
        <taxon>Alveolata</taxon>
        <taxon>Apicomplexa</taxon>
        <taxon>Aconoidasida</taxon>
        <taxon>Haemosporida</taxon>
        <taxon>Plasmodiidae</taxon>
        <taxon>Plasmodium</taxon>
        <taxon>Plasmodium (Vinckeia)</taxon>
    </lineage>
</organism>
<protein>
    <submittedName>
        <fullName evidence="3">Acidic phosphoprotein PCEMA1, putative</fullName>
    </submittedName>
</protein>
<feature type="region of interest" description="Disordered" evidence="1">
    <location>
        <begin position="180"/>
        <end position="223"/>
    </location>
</feature>
<evidence type="ECO:0000313" key="3">
    <source>
        <dbReference type="EMBL" id="SCM00791.1"/>
    </source>
</evidence>
<dbReference type="AlphaFoldDB" id="A0A1D3LCS6"/>
<evidence type="ECO:0000256" key="2">
    <source>
        <dbReference type="SAM" id="SignalP"/>
    </source>
</evidence>